<proteinExistence type="predicted"/>
<keyword evidence="2" id="KW-1185">Reference proteome</keyword>
<reference evidence="1 2" key="1">
    <citation type="submission" date="2024-10" db="EMBL/GenBank/DDBJ databases">
        <title>The Natural Products Discovery Center: Release of the First 8490 Sequenced Strains for Exploring Actinobacteria Biosynthetic Diversity.</title>
        <authorList>
            <person name="Kalkreuter E."/>
            <person name="Kautsar S.A."/>
            <person name="Yang D."/>
            <person name="Bader C.D."/>
            <person name="Teijaro C.N."/>
            <person name="Fluegel L."/>
            <person name="Davis C.M."/>
            <person name="Simpson J.R."/>
            <person name="Lauterbach L."/>
            <person name="Steele A.D."/>
            <person name="Gui C."/>
            <person name="Meng S."/>
            <person name="Li G."/>
            <person name="Viehrig K."/>
            <person name="Ye F."/>
            <person name="Su P."/>
            <person name="Kiefer A.F."/>
            <person name="Nichols A."/>
            <person name="Cepeda A.J."/>
            <person name="Yan W."/>
            <person name="Fan B."/>
            <person name="Jiang Y."/>
            <person name="Adhikari A."/>
            <person name="Zheng C.-J."/>
            <person name="Schuster L."/>
            <person name="Cowan T.M."/>
            <person name="Smanski M.J."/>
            <person name="Chevrette M.G."/>
            <person name="De Carvalho L.P.S."/>
            <person name="Shen B."/>
        </authorList>
    </citation>
    <scope>NUCLEOTIDE SEQUENCE [LARGE SCALE GENOMIC DNA]</scope>
    <source>
        <strain evidence="1 2">NPDC015755</strain>
    </source>
</reference>
<dbReference type="EMBL" id="JBIBSM010000012">
    <property type="protein sequence ID" value="MFF8278879.1"/>
    <property type="molecule type" value="Genomic_DNA"/>
</dbReference>
<sequence length="45" mass="4650">MGRTSSTGQCPRKAACGVRPAVVGPVTAIDVEAPRLRRIALHGHG</sequence>
<organism evidence="1 2">
    <name type="scientific">Streptomyces lateritius</name>
    <dbReference type="NCBI Taxonomy" id="67313"/>
    <lineage>
        <taxon>Bacteria</taxon>
        <taxon>Bacillati</taxon>
        <taxon>Actinomycetota</taxon>
        <taxon>Actinomycetes</taxon>
        <taxon>Kitasatosporales</taxon>
        <taxon>Streptomycetaceae</taxon>
        <taxon>Streptomyces</taxon>
    </lineage>
</organism>
<comment type="caution">
    <text evidence="1">The sequence shown here is derived from an EMBL/GenBank/DDBJ whole genome shotgun (WGS) entry which is preliminary data.</text>
</comment>
<dbReference type="Proteomes" id="UP001603013">
    <property type="component" value="Unassembled WGS sequence"/>
</dbReference>
<accession>A0ABW6YGC4</accession>
<name>A0ABW6YGC4_9ACTN</name>
<gene>
    <name evidence="1" type="ORF">ACF05T_22610</name>
</gene>
<protein>
    <submittedName>
        <fullName evidence="1">Uncharacterized protein</fullName>
    </submittedName>
</protein>
<evidence type="ECO:0000313" key="2">
    <source>
        <dbReference type="Proteomes" id="UP001603013"/>
    </source>
</evidence>
<evidence type="ECO:0000313" key="1">
    <source>
        <dbReference type="EMBL" id="MFF8278879.1"/>
    </source>
</evidence>
<dbReference type="RefSeq" id="WP_391935951.1">
    <property type="nucleotide sequence ID" value="NZ_JBIBSM010000012.1"/>
</dbReference>